<organism evidence="2 3">
    <name type="scientific">Podila minutissima</name>
    <dbReference type="NCBI Taxonomy" id="64525"/>
    <lineage>
        <taxon>Eukaryota</taxon>
        <taxon>Fungi</taxon>
        <taxon>Fungi incertae sedis</taxon>
        <taxon>Mucoromycota</taxon>
        <taxon>Mortierellomycotina</taxon>
        <taxon>Mortierellomycetes</taxon>
        <taxon>Mortierellales</taxon>
        <taxon>Mortierellaceae</taxon>
        <taxon>Podila</taxon>
    </lineage>
</organism>
<keyword evidence="3" id="KW-1185">Reference proteome</keyword>
<gene>
    <name evidence="2" type="ORF">BG006_003693</name>
</gene>
<dbReference type="AlphaFoldDB" id="A0A9P5SR65"/>
<reference evidence="2" key="1">
    <citation type="journal article" date="2020" name="Fungal Divers.">
        <title>Resolving the Mortierellaceae phylogeny through synthesis of multi-gene phylogenetics and phylogenomics.</title>
        <authorList>
            <person name="Vandepol N."/>
            <person name="Liber J."/>
            <person name="Desiro A."/>
            <person name="Na H."/>
            <person name="Kennedy M."/>
            <person name="Barry K."/>
            <person name="Grigoriev I.V."/>
            <person name="Miller A.N."/>
            <person name="O'Donnell K."/>
            <person name="Stajich J.E."/>
            <person name="Bonito G."/>
        </authorList>
    </citation>
    <scope>NUCLEOTIDE SEQUENCE</scope>
    <source>
        <strain evidence="2">NVP1</strain>
    </source>
</reference>
<comment type="caution">
    <text evidence="2">The sequence shown here is derived from an EMBL/GenBank/DDBJ whole genome shotgun (WGS) entry which is preliminary data.</text>
</comment>
<dbReference type="InterPro" id="IPR032675">
    <property type="entry name" value="LRR_dom_sf"/>
</dbReference>
<evidence type="ECO:0000313" key="2">
    <source>
        <dbReference type="EMBL" id="KAF9333388.1"/>
    </source>
</evidence>
<dbReference type="EMBL" id="JAAAUY010000205">
    <property type="protein sequence ID" value="KAF9333388.1"/>
    <property type="molecule type" value="Genomic_DNA"/>
</dbReference>
<dbReference type="Proteomes" id="UP000696485">
    <property type="component" value="Unassembled WGS sequence"/>
</dbReference>
<name>A0A9P5SR65_9FUNG</name>
<accession>A0A9P5SR65</accession>
<proteinExistence type="predicted"/>
<evidence type="ECO:0000256" key="1">
    <source>
        <dbReference type="SAM" id="MobiDB-lite"/>
    </source>
</evidence>
<feature type="compositionally biased region" description="Basic and acidic residues" evidence="1">
    <location>
        <begin position="227"/>
        <end position="252"/>
    </location>
</feature>
<sequence length="264" mass="29757">MARGHHALNCSLDITVSALLQNSHLLTTNPDLTKLMLSPGENADYEDIHSTLESTLQLTDIHLNNFVLTRGGQLGSFLINITGLKVLALAYIKGITGFEGCQVMTGLSTLVLPLSWIYQTLLRHAKTLELVSLILRECPVNNVINTGKLLAKCPNLQHVQLIHDQYTEDDRWDGDPKDWFKHWNCSNLLNIELRGFSRIGTELQSDNEDWTDKEDWEDSDLDECEDTREQKQRVGEHGGDSGVKEGRDHSPEDQELIDGIYHEG</sequence>
<feature type="compositionally biased region" description="Acidic residues" evidence="1">
    <location>
        <begin position="207"/>
        <end position="226"/>
    </location>
</feature>
<dbReference type="Gene3D" id="3.80.10.10">
    <property type="entry name" value="Ribonuclease Inhibitor"/>
    <property type="match status" value="1"/>
</dbReference>
<dbReference type="SUPFAM" id="SSF52047">
    <property type="entry name" value="RNI-like"/>
    <property type="match status" value="1"/>
</dbReference>
<protein>
    <submittedName>
        <fullName evidence="2">Uncharacterized protein</fullName>
    </submittedName>
</protein>
<evidence type="ECO:0000313" key="3">
    <source>
        <dbReference type="Proteomes" id="UP000696485"/>
    </source>
</evidence>
<feature type="region of interest" description="Disordered" evidence="1">
    <location>
        <begin position="207"/>
        <end position="264"/>
    </location>
</feature>